<dbReference type="PANTHER" id="PTHR11782">
    <property type="entry name" value="ADENOSINE/GUANOSINE DIPHOSPHATASE"/>
    <property type="match status" value="1"/>
</dbReference>
<dbReference type="STRING" id="240176.A8NEA1"/>
<dbReference type="OrthoDB" id="6372431at2759"/>
<keyword evidence="4" id="KW-0547">Nucleotide-binding</keyword>
<comment type="caution">
    <text evidence="8">The sequence shown here is derived from an EMBL/GenBank/DDBJ whole genome shotgun (WGS) entry which is preliminary data.</text>
</comment>
<dbReference type="OMA" id="TGSFTQC"/>
<dbReference type="RefSeq" id="XP_001832969.1">
    <property type="nucleotide sequence ID" value="XM_001832917.1"/>
</dbReference>
<dbReference type="GO" id="GO:0005794">
    <property type="term" value="C:Golgi apparatus"/>
    <property type="evidence" value="ECO:0007669"/>
    <property type="project" value="TreeGrafter"/>
</dbReference>
<feature type="compositionally biased region" description="Low complexity" evidence="6">
    <location>
        <begin position="680"/>
        <end position="695"/>
    </location>
</feature>
<feature type="transmembrane region" description="Helical" evidence="7">
    <location>
        <begin position="583"/>
        <end position="606"/>
    </location>
</feature>
<dbReference type="GO" id="GO:0045134">
    <property type="term" value="F:UDP phosphatase activity"/>
    <property type="evidence" value="ECO:0007669"/>
    <property type="project" value="TreeGrafter"/>
</dbReference>
<dbReference type="InterPro" id="IPR000407">
    <property type="entry name" value="GDA1_CD39_NTPase"/>
</dbReference>
<feature type="active site" description="Proton acceptor" evidence="3">
    <location>
        <position position="164"/>
    </location>
</feature>
<dbReference type="PANTHER" id="PTHR11782:SF121">
    <property type="entry name" value="NUCLEOSIDE-DIPHOSPHATASE MIG-23"/>
    <property type="match status" value="1"/>
</dbReference>
<accession>A8NEA1</accession>
<dbReference type="KEGG" id="cci:CC1G_01031"/>
<dbReference type="Gene3D" id="3.30.420.150">
    <property type="entry name" value="Exopolyphosphatase. Domain 2"/>
    <property type="match status" value="1"/>
</dbReference>
<keyword evidence="9" id="KW-1185">Reference proteome</keyword>
<evidence type="ECO:0000256" key="7">
    <source>
        <dbReference type="SAM" id="Phobius"/>
    </source>
</evidence>
<feature type="compositionally biased region" description="Polar residues" evidence="6">
    <location>
        <begin position="750"/>
        <end position="765"/>
    </location>
</feature>
<dbReference type="InParanoid" id="A8NEA1"/>
<dbReference type="EMBL" id="AACS02000002">
    <property type="protein sequence ID" value="EAU88658.1"/>
    <property type="molecule type" value="Genomic_DNA"/>
</dbReference>
<dbReference type="GO" id="GO:0004382">
    <property type="term" value="F:GDP phosphatase activity"/>
    <property type="evidence" value="ECO:0007669"/>
    <property type="project" value="TreeGrafter"/>
</dbReference>
<gene>
    <name evidence="8" type="ORF">CC1G_01031</name>
</gene>
<dbReference type="Gene3D" id="3.30.420.40">
    <property type="match status" value="1"/>
</dbReference>
<dbReference type="AlphaFoldDB" id="A8NEA1"/>
<feature type="binding site" evidence="4">
    <location>
        <begin position="204"/>
        <end position="208"/>
    </location>
    <ligand>
        <name>ATP</name>
        <dbReference type="ChEBI" id="CHEBI:30616"/>
    </ligand>
</feature>
<dbReference type="PROSITE" id="PS01238">
    <property type="entry name" value="GDA1_CD39_NTPASE"/>
    <property type="match status" value="1"/>
</dbReference>
<dbReference type="CDD" id="cd24039">
    <property type="entry name" value="ASKHA_NBD_YND1-like"/>
    <property type="match status" value="1"/>
</dbReference>
<evidence type="ECO:0000256" key="3">
    <source>
        <dbReference type="PIRSR" id="PIRSR600407-1"/>
    </source>
</evidence>
<organism evidence="8 9">
    <name type="scientific">Coprinopsis cinerea (strain Okayama-7 / 130 / ATCC MYA-4618 / FGSC 9003)</name>
    <name type="common">Inky cap fungus</name>
    <name type="synonym">Hormographiella aspergillata</name>
    <dbReference type="NCBI Taxonomy" id="240176"/>
    <lineage>
        <taxon>Eukaryota</taxon>
        <taxon>Fungi</taxon>
        <taxon>Dikarya</taxon>
        <taxon>Basidiomycota</taxon>
        <taxon>Agaricomycotina</taxon>
        <taxon>Agaricomycetes</taxon>
        <taxon>Agaricomycetidae</taxon>
        <taxon>Agaricales</taxon>
        <taxon>Agaricineae</taxon>
        <taxon>Psathyrellaceae</taxon>
        <taxon>Coprinopsis</taxon>
    </lineage>
</organism>
<dbReference type="Proteomes" id="UP000001861">
    <property type="component" value="Unassembled WGS sequence"/>
</dbReference>
<feature type="region of interest" description="Disordered" evidence="6">
    <location>
        <begin position="748"/>
        <end position="788"/>
    </location>
</feature>
<evidence type="ECO:0000256" key="6">
    <source>
        <dbReference type="SAM" id="MobiDB-lite"/>
    </source>
</evidence>
<dbReference type="GO" id="GO:0006256">
    <property type="term" value="P:UDP catabolic process"/>
    <property type="evidence" value="ECO:0007669"/>
    <property type="project" value="TreeGrafter"/>
</dbReference>
<dbReference type="eggNOG" id="KOG1386">
    <property type="taxonomic scope" value="Eukaryota"/>
</dbReference>
<feature type="region of interest" description="Disordered" evidence="6">
    <location>
        <begin position="634"/>
        <end position="717"/>
    </location>
</feature>
<dbReference type="GO" id="GO:0017111">
    <property type="term" value="F:ribonucleoside triphosphate phosphatase activity"/>
    <property type="evidence" value="ECO:0007669"/>
    <property type="project" value="TreeGrafter"/>
</dbReference>
<dbReference type="GeneID" id="6009460"/>
<keyword evidence="7" id="KW-1133">Transmembrane helix</keyword>
<evidence type="ECO:0000256" key="5">
    <source>
        <dbReference type="RuleBase" id="RU003833"/>
    </source>
</evidence>
<name>A8NEA1_COPC7</name>
<keyword evidence="2 5" id="KW-0378">Hydrolase</keyword>
<dbReference type="Pfam" id="PF01150">
    <property type="entry name" value="GDA1_CD39"/>
    <property type="match status" value="1"/>
</dbReference>
<dbReference type="VEuPathDB" id="FungiDB:CC1G_01031"/>
<evidence type="ECO:0000313" key="9">
    <source>
        <dbReference type="Proteomes" id="UP000001861"/>
    </source>
</evidence>
<sequence length="788" mass="86698">MPPPTANDPWLSGRHFGIVIDAGSSGSRLQIYSWKDPRTIHVPKGSELARSLPKVEKGTKGEEDWVKKVEPGLSSLADSPQDVGAYLQPLLHHALDQIPPSLHAQTPIFLLATAGMRLLPPKKQAQILQETCRFFLQNSNFKVGSPNAVGPCGSSVRIITGEEEGLFGWIAINYLMDGFKVADNKGIGRVEGERTTYGFLDMGGASTQIAFEPAAEHRNGGNHLIDVRLRLMGGEEIHHKVFVTTWLGYGTNQARERYVGKAITDYEAGRMADDEDVLQFEEANEDGEDDDVVPDPCLPKNLELVESPVHTKPVSPHSRVSHKLRGTGSFEKCLRATAPLLNKQKPCHHQHCLMNGVSVPPIDFSVSRFIGVSEYWYSSEHIFGLGGAYNFVQYERAASEFCSKDWKELVRMHEESRRKQRLGGDGEVVGEGGEVVGIGKWGPQVEIPRLQMQCFKAAWITNVLHEGLGLPRIVDPGGNKTTGGKEVEEEAAKKGLGRPAFQSMDTVGDLAISWTLGKMVLEASKEVPPLNKMARPLVDPIDDIEDLANSPIQPIRPPFLSIAGLEDRINPHLPASLTKENLGFSPVLVFVYLLMLFALFIICFPLRRQLRSFFLRSMHNVAKRDAYADLMEEGRVNGSRPSSPTPWTNKLPTPIRRYFPSNRSPYRPLTLKPVTTGQNRPLRIPSGPSSSGSSRPRPPITPTRSFSTPPQYLPPSISVSASTATQFAHSRSPSPAPSTFMLDDEAAASLVSSRSRNASTMSLTSLAPRPAAMSRMNSSHSVHKYHEG</sequence>
<dbReference type="FunCoup" id="A8NEA1">
    <property type="interactions" value="179"/>
</dbReference>
<keyword evidence="4" id="KW-0067">ATP-binding</keyword>
<dbReference type="GO" id="GO:0046036">
    <property type="term" value="P:CTP metabolic process"/>
    <property type="evidence" value="ECO:0007669"/>
    <property type="project" value="TreeGrafter"/>
</dbReference>
<evidence type="ECO:0000256" key="4">
    <source>
        <dbReference type="PIRSR" id="PIRSR600407-2"/>
    </source>
</evidence>
<proteinExistence type="inferred from homology"/>
<comment type="similarity">
    <text evidence="1 5">Belongs to the GDA1/CD39 NTPase family.</text>
</comment>
<keyword evidence="7" id="KW-0472">Membrane</keyword>
<reference evidence="8 9" key="1">
    <citation type="journal article" date="2010" name="Proc. Natl. Acad. Sci. U.S.A.">
        <title>Insights into evolution of multicellular fungi from the assembled chromosomes of the mushroom Coprinopsis cinerea (Coprinus cinereus).</title>
        <authorList>
            <person name="Stajich J.E."/>
            <person name="Wilke S.K."/>
            <person name="Ahren D."/>
            <person name="Au C.H."/>
            <person name="Birren B.W."/>
            <person name="Borodovsky M."/>
            <person name="Burns C."/>
            <person name="Canback B."/>
            <person name="Casselton L.A."/>
            <person name="Cheng C.K."/>
            <person name="Deng J."/>
            <person name="Dietrich F.S."/>
            <person name="Fargo D.C."/>
            <person name="Farman M.L."/>
            <person name="Gathman A.C."/>
            <person name="Goldberg J."/>
            <person name="Guigo R."/>
            <person name="Hoegger P.J."/>
            <person name="Hooker J.B."/>
            <person name="Huggins A."/>
            <person name="James T.Y."/>
            <person name="Kamada T."/>
            <person name="Kilaru S."/>
            <person name="Kodira C."/>
            <person name="Kues U."/>
            <person name="Kupfer D."/>
            <person name="Kwan H.S."/>
            <person name="Lomsadze A."/>
            <person name="Li W."/>
            <person name="Lilly W.W."/>
            <person name="Ma L.J."/>
            <person name="Mackey A.J."/>
            <person name="Manning G."/>
            <person name="Martin F."/>
            <person name="Muraguchi H."/>
            <person name="Natvig D.O."/>
            <person name="Palmerini H."/>
            <person name="Ramesh M.A."/>
            <person name="Rehmeyer C.J."/>
            <person name="Roe B.A."/>
            <person name="Shenoy N."/>
            <person name="Stanke M."/>
            <person name="Ter-Hovhannisyan V."/>
            <person name="Tunlid A."/>
            <person name="Velagapudi R."/>
            <person name="Vision T.J."/>
            <person name="Zeng Q."/>
            <person name="Zolan M.E."/>
            <person name="Pukkila P.J."/>
        </authorList>
    </citation>
    <scope>NUCLEOTIDE SEQUENCE [LARGE SCALE GENOMIC DNA]</scope>
    <source>
        <strain evidence="9">Okayama-7 / 130 / ATCC MYA-4618 / FGSC 9003</strain>
    </source>
</reference>
<feature type="compositionally biased region" description="Polar residues" evidence="6">
    <location>
        <begin position="639"/>
        <end position="651"/>
    </location>
</feature>
<evidence type="ECO:0000256" key="1">
    <source>
        <dbReference type="ARBA" id="ARBA00009283"/>
    </source>
</evidence>
<protein>
    <submittedName>
        <fullName evidence="8">Nucleoside-diphosphatase</fullName>
    </submittedName>
</protein>
<evidence type="ECO:0000313" key="8">
    <source>
        <dbReference type="EMBL" id="EAU88658.1"/>
    </source>
</evidence>
<dbReference type="GO" id="GO:0005524">
    <property type="term" value="F:ATP binding"/>
    <property type="evidence" value="ECO:0007669"/>
    <property type="project" value="UniProtKB-KW"/>
</dbReference>
<dbReference type="GO" id="GO:0016020">
    <property type="term" value="C:membrane"/>
    <property type="evidence" value="ECO:0007669"/>
    <property type="project" value="TreeGrafter"/>
</dbReference>
<keyword evidence="7" id="KW-0812">Transmembrane</keyword>
<evidence type="ECO:0000256" key="2">
    <source>
        <dbReference type="ARBA" id="ARBA00022801"/>
    </source>
</evidence>